<dbReference type="AlphaFoldDB" id="A0A0N5AR37"/>
<organism evidence="1 2">
    <name type="scientific">Syphacia muris</name>
    <dbReference type="NCBI Taxonomy" id="451379"/>
    <lineage>
        <taxon>Eukaryota</taxon>
        <taxon>Metazoa</taxon>
        <taxon>Ecdysozoa</taxon>
        <taxon>Nematoda</taxon>
        <taxon>Chromadorea</taxon>
        <taxon>Rhabditida</taxon>
        <taxon>Spirurina</taxon>
        <taxon>Oxyuridomorpha</taxon>
        <taxon>Oxyuroidea</taxon>
        <taxon>Oxyuridae</taxon>
        <taxon>Syphacia</taxon>
    </lineage>
</organism>
<dbReference type="WBParaSite" id="SMUV_0000717001-mRNA-1">
    <property type="protein sequence ID" value="SMUV_0000717001-mRNA-1"/>
    <property type="gene ID" value="SMUV_0000717001"/>
</dbReference>
<dbReference type="Proteomes" id="UP000046393">
    <property type="component" value="Unplaced"/>
</dbReference>
<dbReference type="GO" id="GO:0032299">
    <property type="term" value="C:ribonuclease H2 complex"/>
    <property type="evidence" value="ECO:0007669"/>
    <property type="project" value="InterPro"/>
</dbReference>
<dbReference type="Gene3D" id="2.40.128.680">
    <property type="match status" value="1"/>
</dbReference>
<protein>
    <submittedName>
        <fullName evidence="2">Ribonuclease H2 subunit C</fullName>
    </submittedName>
</protein>
<keyword evidence="1" id="KW-1185">Reference proteome</keyword>
<dbReference type="PANTHER" id="PTHR47204">
    <property type="entry name" value="OS02G0168900 PROTEIN"/>
    <property type="match status" value="1"/>
</dbReference>
<dbReference type="STRING" id="451379.A0A0N5AR37"/>
<reference evidence="2" key="1">
    <citation type="submission" date="2017-02" db="UniProtKB">
        <authorList>
            <consortium name="WormBaseParasite"/>
        </authorList>
    </citation>
    <scope>IDENTIFICATION</scope>
</reference>
<dbReference type="CDD" id="cd09271">
    <property type="entry name" value="RNase_H2-C"/>
    <property type="match status" value="1"/>
</dbReference>
<accession>A0A0N5AR37</accession>
<evidence type="ECO:0000313" key="2">
    <source>
        <dbReference type="WBParaSite" id="SMUV_0000717001-mRNA-1"/>
    </source>
</evidence>
<dbReference type="PANTHER" id="PTHR47204:SF1">
    <property type="entry name" value="RIBONUCLEASE H2 SUBUNIT C"/>
    <property type="match status" value="1"/>
</dbReference>
<dbReference type="GO" id="GO:0006401">
    <property type="term" value="P:RNA catabolic process"/>
    <property type="evidence" value="ECO:0007669"/>
    <property type="project" value="InterPro"/>
</dbReference>
<proteinExistence type="predicted"/>
<name>A0A0N5AR37_9BILA</name>
<dbReference type="InterPro" id="IPR013924">
    <property type="entry name" value="RNase_H2_suC"/>
</dbReference>
<evidence type="ECO:0000313" key="1">
    <source>
        <dbReference type="Proteomes" id="UP000046393"/>
    </source>
</evidence>
<sequence length="135" mass="15421">MLASKSISPAVIIVNNNNKKSNDESHLEVQSMPCKIDYTGAASVSKYMLREQHADGNEKSTFRGRFLDGQKLQLPLDYKLFVLKERRSTANTDVYDVEKINDDFMVWEYDKEPSSSDPIRQAIKFLEIAKDLATE</sequence>
<dbReference type="Pfam" id="PF08615">
    <property type="entry name" value="RNase_H2_suC"/>
    <property type="match status" value="1"/>
</dbReference>